<organism evidence="3 4">
    <name type="scientific">Melanopsichium pennsylvanicum</name>
    <dbReference type="NCBI Taxonomy" id="63383"/>
    <lineage>
        <taxon>Eukaryota</taxon>
        <taxon>Fungi</taxon>
        <taxon>Dikarya</taxon>
        <taxon>Basidiomycota</taxon>
        <taxon>Ustilaginomycotina</taxon>
        <taxon>Ustilaginomycetes</taxon>
        <taxon>Ustilaginales</taxon>
        <taxon>Ustilaginaceae</taxon>
        <taxon>Melanopsichium</taxon>
    </lineage>
</organism>
<dbReference type="GO" id="GO:0005737">
    <property type="term" value="C:cytoplasm"/>
    <property type="evidence" value="ECO:0007669"/>
    <property type="project" value="TreeGrafter"/>
</dbReference>
<name>A0AAJ4XH63_9BASI</name>
<dbReference type="GO" id="GO:0019948">
    <property type="term" value="F:SUMO activating enzyme activity"/>
    <property type="evidence" value="ECO:0007669"/>
    <property type="project" value="TreeGrafter"/>
</dbReference>
<dbReference type="InterPro" id="IPR045886">
    <property type="entry name" value="ThiF/MoeB/HesA"/>
</dbReference>
<dbReference type="Proteomes" id="UP001294444">
    <property type="component" value="Unassembled WGS sequence"/>
</dbReference>
<gene>
    <name evidence="3" type="ORF">MEPE_01170</name>
</gene>
<keyword evidence="4" id="KW-1185">Reference proteome</keyword>
<protein>
    <submittedName>
        <fullName evidence="3">Related to AOS1 - Smt3p activating protein</fullName>
    </submittedName>
</protein>
<evidence type="ECO:0000256" key="1">
    <source>
        <dbReference type="SAM" id="MobiDB-lite"/>
    </source>
</evidence>
<reference evidence="3" key="1">
    <citation type="submission" date="2023-10" db="EMBL/GenBank/DDBJ databases">
        <authorList>
            <person name="Guldener U."/>
        </authorList>
    </citation>
    <scope>NUCLEOTIDE SEQUENCE</scope>
    <source>
        <strain evidence="3">Mp4</strain>
    </source>
</reference>
<dbReference type="EMBL" id="OAPG01000002">
    <property type="protein sequence ID" value="SNX82464.1"/>
    <property type="molecule type" value="Genomic_DNA"/>
</dbReference>
<dbReference type="Pfam" id="PF00899">
    <property type="entry name" value="ThiF"/>
    <property type="match status" value="1"/>
</dbReference>
<dbReference type="PANTHER" id="PTHR10953">
    <property type="entry name" value="UBIQUITIN-ACTIVATING ENZYME E1"/>
    <property type="match status" value="1"/>
</dbReference>
<evidence type="ECO:0000313" key="3">
    <source>
        <dbReference type="EMBL" id="SNX82464.1"/>
    </source>
</evidence>
<dbReference type="GO" id="GO:0016925">
    <property type="term" value="P:protein sumoylation"/>
    <property type="evidence" value="ECO:0007669"/>
    <property type="project" value="TreeGrafter"/>
</dbReference>
<evidence type="ECO:0000259" key="2">
    <source>
        <dbReference type="Pfam" id="PF00899"/>
    </source>
</evidence>
<comment type="caution">
    <text evidence="3">The sequence shown here is derived from an EMBL/GenBank/DDBJ whole genome shotgun (WGS) entry which is preliminary data.</text>
</comment>
<dbReference type="PANTHER" id="PTHR10953:SF162">
    <property type="entry name" value="SUMO-ACTIVATING ENZYME SUBUNIT 1"/>
    <property type="match status" value="1"/>
</dbReference>
<dbReference type="AlphaFoldDB" id="A0AAJ4XH63"/>
<feature type="region of interest" description="Disordered" evidence="1">
    <location>
        <begin position="1"/>
        <end position="29"/>
    </location>
</feature>
<dbReference type="Gene3D" id="3.40.50.720">
    <property type="entry name" value="NAD(P)-binding Rossmann-like Domain"/>
    <property type="match status" value="1"/>
</dbReference>
<dbReference type="InterPro" id="IPR000594">
    <property type="entry name" value="ThiF_NAD_FAD-bd"/>
</dbReference>
<dbReference type="InterPro" id="IPR035985">
    <property type="entry name" value="Ubiquitin-activating_enz"/>
</dbReference>
<sequence length="416" mass="46116">MDQSIASAATSNSTIDPITKPPQSVINDNSNAVTEDEAALYDRQIRLWGLEAQNRLRTSHILIVGWNGVATEIIKNTVLSGIGSITILDPSVIDGEIDLVSGFFFRHGEVGQLKCSQAPLDRVRSLNPLVKVEGVFNLELYETLLIGDDRAIAWLKEKKVDVLVAGTPFALSSSNRIITTSCQDVVQRLNQTTRGAGVKFFLSATYGFGGFYFSDQVIHDYLIERTLPSTTNQGEIETRRVKQRQIFIPISECLAYTWKNLTQRQQKRIGIPVDWFIWLAFTDLITNSSSLNQDGENSFRNQNDLFINSHLTSNALKDRTFELIREKGLEPKMIFGTQVDEKEIENIFQTRLGQGGFGITLAPVASVLGGMLSQDILNAISGREEPVVNWLFLHADASGSASVHRIGNIQSAIVVD</sequence>
<evidence type="ECO:0000313" key="4">
    <source>
        <dbReference type="Proteomes" id="UP001294444"/>
    </source>
</evidence>
<dbReference type="GO" id="GO:0031510">
    <property type="term" value="C:SUMO activating enzyme complex"/>
    <property type="evidence" value="ECO:0007669"/>
    <property type="project" value="TreeGrafter"/>
</dbReference>
<feature type="domain" description="THIF-type NAD/FAD binding fold" evidence="2">
    <location>
        <begin position="41"/>
        <end position="392"/>
    </location>
</feature>
<feature type="compositionally biased region" description="Low complexity" evidence="1">
    <location>
        <begin position="1"/>
        <end position="15"/>
    </location>
</feature>
<proteinExistence type="predicted"/>
<accession>A0AAJ4XH63</accession>
<dbReference type="SUPFAM" id="SSF69572">
    <property type="entry name" value="Activating enzymes of the ubiquitin-like proteins"/>
    <property type="match status" value="1"/>
</dbReference>